<name>A0ABS5EY47_9PROT</name>
<dbReference type="Proteomes" id="UP001196870">
    <property type="component" value="Unassembled WGS sequence"/>
</dbReference>
<keyword evidence="1" id="KW-0560">Oxidoreductase</keyword>
<dbReference type="PANTHER" id="PTHR30466">
    <property type="entry name" value="FLAVIN REDUCTASE"/>
    <property type="match status" value="1"/>
</dbReference>
<feature type="domain" description="Flavin reductase like" evidence="2">
    <location>
        <begin position="15"/>
        <end position="162"/>
    </location>
</feature>
<organism evidence="3 4">
    <name type="scientific">Plastoroseomonas hellenica</name>
    <dbReference type="NCBI Taxonomy" id="2687306"/>
    <lineage>
        <taxon>Bacteria</taxon>
        <taxon>Pseudomonadati</taxon>
        <taxon>Pseudomonadota</taxon>
        <taxon>Alphaproteobacteria</taxon>
        <taxon>Acetobacterales</taxon>
        <taxon>Acetobacteraceae</taxon>
        <taxon>Plastoroseomonas</taxon>
    </lineage>
</organism>
<evidence type="ECO:0000313" key="3">
    <source>
        <dbReference type="EMBL" id="MBR0665153.1"/>
    </source>
</evidence>
<dbReference type="Pfam" id="PF01613">
    <property type="entry name" value="Flavin_Reduct"/>
    <property type="match status" value="1"/>
</dbReference>
<comment type="caution">
    <text evidence="3">The sequence shown here is derived from an EMBL/GenBank/DDBJ whole genome shotgun (WGS) entry which is preliminary data.</text>
</comment>
<evidence type="ECO:0000313" key="4">
    <source>
        <dbReference type="Proteomes" id="UP001196870"/>
    </source>
</evidence>
<evidence type="ECO:0000256" key="1">
    <source>
        <dbReference type="ARBA" id="ARBA00023002"/>
    </source>
</evidence>
<reference evidence="4" key="1">
    <citation type="journal article" date="2021" name="Syst. Appl. Microbiol.">
        <title>Roseomonas hellenica sp. nov., isolated from roots of wild-growing Alkanna tinctoria.</title>
        <authorList>
            <person name="Rat A."/>
            <person name="Naranjo H.D."/>
            <person name="Lebbe L."/>
            <person name="Cnockaert M."/>
            <person name="Krigas N."/>
            <person name="Grigoriadou K."/>
            <person name="Maloupa E."/>
            <person name="Willems A."/>
        </authorList>
    </citation>
    <scope>NUCLEOTIDE SEQUENCE [LARGE SCALE GENOMIC DNA]</scope>
    <source>
        <strain evidence="4">LMG 31523</strain>
    </source>
</reference>
<dbReference type="EMBL" id="JAAGBB010000013">
    <property type="protein sequence ID" value="MBR0665153.1"/>
    <property type="molecule type" value="Genomic_DNA"/>
</dbReference>
<proteinExistence type="predicted"/>
<protein>
    <submittedName>
        <fullName evidence="3">4-hydroxyphenylacetate 3-monooxygenase reductase subunit</fullName>
    </submittedName>
</protein>
<dbReference type="PANTHER" id="PTHR30466:SF1">
    <property type="entry name" value="FMN REDUCTASE (NADH) RUTF"/>
    <property type="match status" value="1"/>
</dbReference>
<dbReference type="Gene3D" id="2.30.110.10">
    <property type="entry name" value="Electron Transport, Fmn-binding Protein, Chain A"/>
    <property type="match status" value="1"/>
</dbReference>
<sequence>MQEIRMPPSLFRDAMARLGAAVAVVTSDGPAGRCGLTASALCSVTDAPPTVLVCVNRGSALNPVMRANGVIGINLLGAGDAALSDTFAGRTGLPMADRFDARWGRGETGVPLLRGAAAALEGRIADVVERGTHSLLLVELSRIELGPGEVGGLVWFSRAYHGLRAA</sequence>
<evidence type="ECO:0000259" key="2">
    <source>
        <dbReference type="SMART" id="SM00903"/>
    </source>
</evidence>
<dbReference type="InterPro" id="IPR050268">
    <property type="entry name" value="NADH-dep_flavin_reductase"/>
</dbReference>
<dbReference type="SUPFAM" id="SSF50475">
    <property type="entry name" value="FMN-binding split barrel"/>
    <property type="match status" value="1"/>
</dbReference>
<accession>A0ABS5EY47</accession>
<gene>
    <name evidence="3" type="ORF">GXW71_12380</name>
</gene>
<dbReference type="InterPro" id="IPR002563">
    <property type="entry name" value="Flavin_Rdtase-like_dom"/>
</dbReference>
<dbReference type="InterPro" id="IPR012349">
    <property type="entry name" value="Split_barrel_FMN-bd"/>
</dbReference>
<keyword evidence="4" id="KW-1185">Reference proteome</keyword>
<dbReference type="SMART" id="SM00903">
    <property type="entry name" value="Flavin_Reduct"/>
    <property type="match status" value="1"/>
</dbReference>